<dbReference type="GO" id="GO:0010457">
    <property type="term" value="P:centriole-centriole cohesion"/>
    <property type="evidence" value="ECO:0007669"/>
    <property type="project" value="TreeGrafter"/>
</dbReference>
<evidence type="ECO:0000313" key="2">
    <source>
        <dbReference type="Proteomes" id="UP000281553"/>
    </source>
</evidence>
<dbReference type="Proteomes" id="UP000281553">
    <property type="component" value="Unassembled WGS sequence"/>
</dbReference>
<dbReference type="InterPro" id="IPR030791">
    <property type="entry name" value="Rotatin"/>
</dbReference>
<dbReference type="EMBL" id="UYRU01075777">
    <property type="protein sequence ID" value="VDN26254.1"/>
    <property type="molecule type" value="Genomic_DNA"/>
</dbReference>
<dbReference type="GO" id="GO:0005814">
    <property type="term" value="C:centriole"/>
    <property type="evidence" value="ECO:0007669"/>
    <property type="project" value="TreeGrafter"/>
</dbReference>
<dbReference type="GO" id="GO:0005813">
    <property type="term" value="C:centrosome"/>
    <property type="evidence" value="ECO:0007669"/>
    <property type="project" value="InterPro"/>
</dbReference>
<dbReference type="AlphaFoldDB" id="A0A3P7MA54"/>
<dbReference type="OrthoDB" id="428850at2759"/>
<dbReference type="GO" id="GO:0007099">
    <property type="term" value="P:centriole replication"/>
    <property type="evidence" value="ECO:0007669"/>
    <property type="project" value="TreeGrafter"/>
</dbReference>
<dbReference type="SUPFAM" id="SSF48371">
    <property type="entry name" value="ARM repeat"/>
    <property type="match status" value="1"/>
</dbReference>
<evidence type="ECO:0000313" key="1">
    <source>
        <dbReference type="EMBL" id="VDN26254.1"/>
    </source>
</evidence>
<dbReference type="PANTHER" id="PTHR31691">
    <property type="entry name" value="ROTATIN"/>
    <property type="match status" value="1"/>
</dbReference>
<proteinExistence type="predicted"/>
<dbReference type="Gene3D" id="1.25.10.10">
    <property type="entry name" value="Leucine-rich Repeat Variant"/>
    <property type="match status" value="1"/>
</dbReference>
<dbReference type="PANTHER" id="PTHR31691:SF1">
    <property type="entry name" value="ROTATIN"/>
    <property type="match status" value="1"/>
</dbReference>
<gene>
    <name evidence="1" type="ORF">DILT_LOCUS14771</name>
</gene>
<sequence length="161" mass="17540">MLIATVSFVIAPDSTKARILHPFGELDIQSLVRVSRGQHLLRLWLKLVTNLSFTREGQSLILATPGAVDVLISQVKLCRGVTQEGSLLCLQNVCSNSAFKPILFTKNSGLVEFLAHLLEPGSGASPEQCTLAVSALMAAAYHSHKVTPFFFLLNSYALRFV</sequence>
<dbReference type="GO" id="GO:0036064">
    <property type="term" value="C:ciliary basal body"/>
    <property type="evidence" value="ECO:0007669"/>
    <property type="project" value="InterPro"/>
</dbReference>
<keyword evidence="2" id="KW-1185">Reference proteome</keyword>
<organism evidence="1 2">
    <name type="scientific">Dibothriocephalus latus</name>
    <name type="common">Fish tapeworm</name>
    <name type="synonym">Diphyllobothrium latum</name>
    <dbReference type="NCBI Taxonomy" id="60516"/>
    <lineage>
        <taxon>Eukaryota</taxon>
        <taxon>Metazoa</taxon>
        <taxon>Spiralia</taxon>
        <taxon>Lophotrochozoa</taxon>
        <taxon>Platyhelminthes</taxon>
        <taxon>Cestoda</taxon>
        <taxon>Eucestoda</taxon>
        <taxon>Diphyllobothriidea</taxon>
        <taxon>Diphyllobothriidae</taxon>
        <taxon>Dibothriocephalus</taxon>
    </lineage>
</organism>
<protein>
    <submittedName>
        <fullName evidence="1">Uncharacterized protein</fullName>
    </submittedName>
</protein>
<dbReference type="GO" id="GO:0032053">
    <property type="term" value="P:ciliary basal body organization"/>
    <property type="evidence" value="ECO:0007669"/>
    <property type="project" value="TreeGrafter"/>
</dbReference>
<dbReference type="InterPro" id="IPR011989">
    <property type="entry name" value="ARM-like"/>
</dbReference>
<reference evidence="1 2" key="1">
    <citation type="submission" date="2018-11" db="EMBL/GenBank/DDBJ databases">
        <authorList>
            <consortium name="Pathogen Informatics"/>
        </authorList>
    </citation>
    <scope>NUCLEOTIDE SEQUENCE [LARGE SCALE GENOMIC DNA]</scope>
</reference>
<accession>A0A3P7MA54</accession>
<name>A0A3P7MA54_DIBLA</name>
<dbReference type="InterPro" id="IPR016024">
    <property type="entry name" value="ARM-type_fold"/>
</dbReference>